<dbReference type="InterPro" id="IPR036388">
    <property type="entry name" value="WH-like_DNA-bd_sf"/>
</dbReference>
<dbReference type="PATRIC" id="fig|1121939.11.peg.328"/>
<dbReference type="InterPro" id="IPR011990">
    <property type="entry name" value="TPR-like_helical_dom_sf"/>
</dbReference>
<dbReference type="InterPro" id="IPR005158">
    <property type="entry name" value="BTAD"/>
</dbReference>
<protein>
    <recommendedName>
        <fullName evidence="2">Bacterial transcriptional activator domain-containing protein</fullName>
    </recommendedName>
</protein>
<dbReference type="STRING" id="1121939.L861_01755"/>
<dbReference type="EMBL" id="ASTJ01000011">
    <property type="protein sequence ID" value="EPC04056.1"/>
    <property type="molecule type" value="Genomic_DNA"/>
</dbReference>
<dbReference type="Pfam" id="PF03704">
    <property type="entry name" value="BTAD"/>
    <property type="match status" value="1"/>
</dbReference>
<proteinExistence type="predicted"/>
<dbReference type="PANTHER" id="PTHR35807">
    <property type="entry name" value="TRANSCRIPTIONAL REGULATOR REDD-RELATED"/>
    <property type="match status" value="1"/>
</dbReference>
<evidence type="ECO:0000256" key="1">
    <source>
        <dbReference type="SAM" id="Coils"/>
    </source>
</evidence>
<keyword evidence="4" id="KW-1185">Reference proteome</keyword>
<dbReference type="SMART" id="SM01043">
    <property type="entry name" value="BTAD"/>
    <property type="match status" value="1"/>
</dbReference>
<dbReference type="Gene3D" id="1.10.10.10">
    <property type="entry name" value="Winged helix-like DNA-binding domain superfamily/Winged helix DNA-binding domain"/>
    <property type="match status" value="1"/>
</dbReference>
<sequence>MSALTLNFLGDLEVVRDGQVLPLPPSKKTRALLAYLALHTRPLSREHLCDLLWELPDDPRGSLRWSLSKLRRLVDEPGRTRIVADRLCAGIDTTDIDIDVMTLRTLVEQGVEQASTEALETAARRYRGPFLEGLDLSRFHDFHSWCLAEREQASRIQTTLLAALIQRLVDTPDRALPHAHSHVRLAPYDETVRARLIRLLLALNRREEAEKQYQLGIRMLKEAGVAPTGELHHTWRHSTRRTVSAPHPPLAADHAAHLDDDVRDVLHWAAVLTPCLDAAWLGRVTRLDADRIGEALETAERLNLLETIEHGLRFSDERLAQHTYQEIAPVRRQLMHRRIAEILIQDPALDLEHTADLEHHAQLSGDPLLAAQAMVVAGHLCLRFFANEEALRFAHKGIDMAERLSGTRRVRLLLELRDVMLSAAPVDDWKATAEELVTLAECALEHGALAHARLGYQLASHVRWAHGQWADAREEALQSERVTRSADDSEQIIAMAETAKCLAMLERDLDQAEAMLAEAQTLAARQRINHPAIPMALGLLEFHDNRLGAAEEHFKEARTLCKASGDRLSEFQANEYLMMIDFVRAHYDSARARCAALMEIGAKLRDGSEAPFAHAAHGLCLYAVEDDPVSLAASLEDLRNADAKHRLAYLLTHAALLDMQRGRLNDAVTHAEEALAHAQILERNTELMLAHHVLAEAYRTTGDFAAHQRHMSAVAEFDQAPVAQWARCLTSRLVDGTEQGKEA</sequence>
<dbReference type="OrthoDB" id="9808398at2"/>
<comment type="caution">
    <text evidence="3">The sequence shown here is derived from an EMBL/GenBank/DDBJ whole genome shotgun (WGS) entry which is preliminary data.</text>
</comment>
<keyword evidence="1" id="KW-0175">Coiled coil</keyword>
<dbReference type="Proteomes" id="UP000014463">
    <property type="component" value="Unassembled WGS sequence"/>
</dbReference>
<dbReference type="RefSeq" id="WP_016414788.1">
    <property type="nucleotide sequence ID" value="NZ_AUAB01000028.1"/>
</dbReference>
<feature type="domain" description="Bacterial transcriptional activator" evidence="2">
    <location>
        <begin position="98"/>
        <end position="236"/>
    </location>
</feature>
<feature type="coiled-coil region" evidence="1">
    <location>
        <begin position="495"/>
        <end position="529"/>
    </location>
</feature>
<dbReference type="eggNOG" id="COG3629">
    <property type="taxonomic scope" value="Bacteria"/>
</dbReference>
<dbReference type="InterPro" id="IPR016032">
    <property type="entry name" value="Sig_transdc_resp-reg_C-effctor"/>
</dbReference>
<dbReference type="GO" id="GO:0006355">
    <property type="term" value="P:regulation of DNA-templated transcription"/>
    <property type="evidence" value="ECO:0007669"/>
    <property type="project" value="InterPro"/>
</dbReference>
<dbReference type="SUPFAM" id="SSF46894">
    <property type="entry name" value="C-terminal effector domain of the bipartite response regulators"/>
    <property type="match status" value="1"/>
</dbReference>
<evidence type="ECO:0000313" key="3">
    <source>
        <dbReference type="EMBL" id="EPC04056.1"/>
    </source>
</evidence>
<name>S2LHB7_LITA3</name>
<organism evidence="3 4">
    <name type="scientific">Litchfieldella anticariensis (strain DSM 16096 / CECT 5854 / CIP 108499 / LMG 22089 / FP35)</name>
    <name type="common">Halomonas anticariensis</name>
    <dbReference type="NCBI Taxonomy" id="1121939"/>
    <lineage>
        <taxon>Bacteria</taxon>
        <taxon>Pseudomonadati</taxon>
        <taxon>Pseudomonadota</taxon>
        <taxon>Gammaproteobacteria</taxon>
        <taxon>Oceanospirillales</taxon>
        <taxon>Halomonadaceae</taxon>
        <taxon>Litchfieldella</taxon>
    </lineage>
</organism>
<evidence type="ECO:0000259" key="2">
    <source>
        <dbReference type="SMART" id="SM01043"/>
    </source>
</evidence>
<dbReference type="GO" id="GO:0003677">
    <property type="term" value="F:DNA binding"/>
    <property type="evidence" value="ECO:0007669"/>
    <property type="project" value="InterPro"/>
</dbReference>
<dbReference type="Gene3D" id="1.25.40.10">
    <property type="entry name" value="Tetratricopeptide repeat domain"/>
    <property type="match status" value="2"/>
</dbReference>
<gene>
    <name evidence="3" type="ORF">L861_01755</name>
</gene>
<dbReference type="AlphaFoldDB" id="S2LHB7"/>
<dbReference type="SUPFAM" id="SSF48452">
    <property type="entry name" value="TPR-like"/>
    <property type="match status" value="1"/>
</dbReference>
<accession>S2LHB7</accession>
<evidence type="ECO:0000313" key="4">
    <source>
        <dbReference type="Proteomes" id="UP000014463"/>
    </source>
</evidence>
<dbReference type="InterPro" id="IPR051677">
    <property type="entry name" value="AfsR-DnrI-RedD_regulator"/>
</dbReference>
<reference evidence="3 4" key="1">
    <citation type="journal article" date="2013" name="Genome Announc.">
        <title>Draft genome sequence of the moderately halophilic gammaproteobacterium Halomonas anticariensis FP35.</title>
        <authorList>
            <person name="Tahrioui A."/>
            <person name="Quesada E."/>
            <person name="Llamas I."/>
        </authorList>
    </citation>
    <scope>NUCLEOTIDE SEQUENCE [LARGE SCALE GENOMIC DNA]</scope>
    <source>
        <strain evidence="4">DSM 16096 / CECT 5854 / LMG 22089 / FP35</strain>
    </source>
</reference>